<dbReference type="PANTHER" id="PTHR42034:SF3">
    <property type="entry name" value="ACYL-COA-DEPENDENT ACYLTRANSFERASE MAC2"/>
    <property type="match status" value="1"/>
</dbReference>
<dbReference type="Proteomes" id="UP001147695">
    <property type="component" value="Unassembled WGS sequence"/>
</dbReference>
<evidence type="ECO:0000313" key="3">
    <source>
        <dbReference type="Proteomes" id="UP001147695"/>
    </source>
</evidence>
<gene>
    <name evidence="2" type="ORF">N7452_006373</name>
</gene>
<dbReference type="AlphaFoldDB" id="A0A9W9QKJ7"/>
<name>A0A9W9QKJ7_PENBR</name>
<sequence length="397" mass="44115">MEQAYFEPHNTSEAAKRWAAQTCIVATNTSIDEVILSLVRRSLDKSTMTLVVDPIRGHRGCVYNVTHTLTDTTIYGRIHEFITQLTRPDNERGIDAIFTPDFLLDITPRLPQSLSHAYSRLYQPTPEDLAAAMQVIERAQARYARSTIGIPIQPDWKNRRSHMHNKTVRLETDEARTALKCFKQLGISLTVAFFACMTSAIAQTFSQGNEEGAHLLFSTSGRRWLDLAGDGHGPVTMSIIPAGMWVNASDVDLRAKDKYGLAKLAKAIGQAQEEDLVSPHIMALYDQMAPELAKAMANPADPPPIARPTLTSQGPFAKRTIDSSGGDPIRLSDVTTGGRSTDPAVCFALYSFREELKFNLLFDERYFVPHEMEQLACAVTGLFRTFIAEEEPIQAKL</sequence>
<comment type="caution">
    <text evidence="2">The sequence shown here is derived from an EMBL/GenBank/DDBJ whole genome shotgun (WGS) entry which is preliminary data.</text>
</comment>
<protein>
    <submittedName>
        <fullName evidence="2">Uncharacterized protein</fullName>
    </submittedName>
</protein>
<evidence type="ECO:0000313" key="2">
    <source>
        <dbReference type="EMBL" id="KAJ5339645.1"/>
    </source>
</evidence>
<reference evidence="2" key="2">
    <citation type="journal article" date="2023" name="IMA Fungus">
        <title>Comparative genomic study of the Penicillium genus elucidates a diverse pangenome and 15 lateral gene transfer events.</title>
        <authorList>
            <person name="Petersen C."/>
            <person name="Sorensen T."/>
            <person name="Nielsen M.R."/>
            <person name="Sondergaard T.E."/>
            <person name="Sorensen J.L."/>
            <person name="Fitzpatrick D.A."/>
            <person name="Frisvad J.C."/>
            <person name="Nielsen K.L."/>
        </authorList>
    </citation>
    <scope>NUCLEOTIDE SEQUENCE</scope>
    <source>
        <strain evidence="2">IBT 35673</strain>
    </source>
</reference>
<organism evidence="2 3">
    <name type="scientific">Penicillium brevicompactum</name>
    <dbReference type="NCBI Taxonomy" id="5074"/>
    <lineage>
        <taxon>Eukaryota</taxon>
        <taxon>Fungi</taxon>
        <taxon>Dikarya</taxon>
        <taxon>Ascomycota</taxon>
        <taxon>Pezizomycotina</taxon>
        <taxon>Eurotiomycetes</taxon>
        <taxon>Eurotiomycetidae</taxon>
        <taxon>Eurotiales</taxon>
        <taxon>Aspergillaceae</taxon>
        <taxon>Penicillium</taxon>
    </lineage>
</organism>
<dbReference type="Gene3D" id="3.30.559.30">
    <property type="entry name" value="Nonribosomal peptide synthetase, condensation domain"/>
    <property type="match status" value="1"/>
</dbReference>
<reference evidence="2" key="1">
    <citation type="submission" date="2022-12" db="EMBL/GenBank/DDBJ databases">
        <authorList>
            <person name="Petersen C."/>
        </authorList>
    </citation>
    <scope>NUCLEOTIDE SEQUENCE</scope>
    <source>
        <strain evidence="2">IBT 35673</strain>
    </source>
</reference>
<evidence type="ECO:0000256" key="1">
    <source>
        <dbReference type="SAM" id="MobiDB-lite"/>
    </source>
</evidence>
<feature type="region of interest" description="Disordered" evidence="1">
    <location>
        <begin position="298"/>
        <end position="335"/>
    </location>
</feature>
<accession>A0A9W9QKJ7</accession>
<proteinExistence type="predicted"/>
<dbReference type="EMBL" id="JAPZBQ010000003">
    <property type="protein sequence ID" value="KAJ5339645.1"/>
    <property type="molecule type" value="Genomic_DNA"/>
</dbReference>
<dbReference type="PANTHER" id="PTHR42034">
    <property type="entry name" value="CHROMOSOME 7, WHOLE GENOME SHOTGUN SEQUENCE-RELATED"/>
    <property type="match status" value="1"/>
</dbReference>